<organism evidence="1 2">
    <name type="scientific">Adhaeretor mobilis</name>
    <dbReference type="NCBI Taxonomy" id="1930276"/>
    <lineage>
        <taxon>Bacteria</taxon>
        <taxon>Pseudomonadati</taxon>
        <taxon>Planctomycetota</taxon>
        <taxon>Planctomycetia</taxon>
        <taxon>Pirellulales</taxon>
        <taxon>Lacipirellulaceae</taxon>
        <taxon>Adhaeretor</taxon>
    </lineage>
</organism>
<sequence length="71" mass="7577">MPQSGPVGPIRVAQPCSLRAASGTQTVGCFCALAASQDRQTNNSPQLDTAECISTDYHLTLDLSRVRLDKN</sequence>
<protein>
    <submittedName>
        <fullName evidence="1">Uncharacterized protein</fullName>
    </submittedName>
</protein>
<evidence type="ECO:0000313" key="1">
    <source>
        <dbReference type="EMBL" id="QDS98548.1"/>
    </source>
</evidence>
<name>A0A517MUJ0_9BACT</name>
<keyword evidence="2" id="KW-1185">Reference proteome</keyword>
<dbReference type="Proteomes" id="UP000319852">
    <property type="component" value="Chromosome"/>
</dbReference>
<accession>A0A517MUJ0</accession>
<evidence type="ECO:0000313" key="2">
    <source>
        <dbReference type="Proteomes" id="UP000319852"/>
    </source>
</evidence>
<dbReference type="AlphaFoldDB" id="A0A517MUJ0"/>
<reference evidence="1 2" key="1">
    <citation type="submission" date="2019-02" db="EMBL/GenBank/DDBJ databases">
        <title>Deep-cultivation of Planctomycetes and their phenomic and genomic characterization uncovers novel biology.</title>
        <authorList>
            <person name="Wiegand S."/>
            <person name="Jogler M."/>
            <person name="Boedeker C."/>
            <person name="Pinto D."/>
            <person name="Vollmers J."/>
            <person name="Rivas-Marin E."/>
            <person name="Kohn T."/>
            <person name="Peeters S.H."/>
            <person name="Heuer A."/>
            <person name="Rast P."/>
            <person name="Oberbeckmann S."/>
            <person name="Bunk B."/>
            <person name="Jeske O."/>
            <person name="Meyerdierks A."/>
            <person name="Storesund J.E."/>
            <person name="Kallscheuer N."/>
            <person name="Luecker S."/>
            <person name="Lage O.M."/>
            <person name="Pohl T."/>
            <person name="Merkel B.J."/>
            <person name="Hornburger P."/>
            <person name="Mueller R.-W."/>
            <person name="Bruemmer F."/>
            <person name="Labrenz M."/>
            <person name="Spormann A.M."/>
            <person name="Op den Camp H."/>
            <person name="Overmann J."/>
            <person name="Amann R."/>
            <person name="Jetten M.S.M."/>
            <person name="Mascher T."/>
            <person name="Medema M.H."/>
            <person name="Devos D.P."/>
            <person name="Kaster A.-K."/>
            <person name="Ovreas L."/>
            <person name="Rohde M."/>
            <person name="Galperin M.Y."/>
            <person name="Jogler C."/>
        </authorList>
    </citation>
    <scope>NUCLEOTIDE SEQUENCE [LARGE SCALE GENOMIC DNA]</scope>
    <source>
        <strain evidence="1 2">HG15A2</strain>
    </source>
</reference>
<gene>
    <name evidence="1" type="ORF">HG15A2_18290</name>
</gene>
<dbReference type="KEGG" id="amob:HG15A2_18290"/>
<dbReference type="EMBL" id="CP036263">
    <property type="protein sequence ID" value="QDS98548.1"/>
    <property type="molecule type" value="Genomic_DNA"/>
</dbReference>
<proteinExistence type="predicted"/>